<dbReference type="GeneID" id="81626492"/>
<dbReference type="Proteomes" id="UP001148312">
    <property type="component" value="Unassembled WGS sequence"/>
</dbReference>
<keyword evidence="2" id="KW-1185">Reference proteome</keyword>
<organism evidence="1 2">
    <name type="scientific">Penicillium diatomitis</name>
    <dbReference type="NCBI Taxonomy" id="2819901"/>
    <lineage>
        <taxon>Eukaryota</taxon>
        <taxon>Fungi</taxon>
        <taxon>Dikarya</taxon>
        <taxon>Ascomycota</taxon>
        <taxon>Pezizomycotina</taxon>
        <taxon>Eurotiomycetes</taxon>
        <taxon>Eurotiomycetidae</taxon>
        <taxon>Eurotiales</taxon>
        <taxon>Aspergillaceae</taxon>
        <taxon>Penicillium</taxon>
    </lineage>
</organism>
<name>A0A9W9X1P8_9EURO</name>
<evidence type="ECO:0000313" key="1">
    <source>
        <dbReference type="EMBL" id="KAJ5480748.1"/>
    </source>
</evidence>
<dbReference type="AlphaFoldDB" id="A0A9W9X1P8"/>
<comment type="caution">
    <text evidence="1">The sequence shown here is derived from an EMBL/GenBank/DDBJ whole genome shotgun (WGS) entry which is preliminary data.</text>
</comment>
<proteinExistence type="predicted"/>
<dbReference type="RefSeq" id="XP_056788178.1">
    <property type="nucleotide sequence ID" value="XM_056936243.1"/>
</dbReference>
<reference evidence="1" key="1">
    <citation type="submission" date="2022-12" db="EMBL/GenBank/DDBJ databases">
        <authorList>
            <person name="Petersen C."/>
        </authorList>
    </citation>
    <scope>NUCLEOTIDE SEQUENCE</scope>
    <source>
        <strain evidence="1">IBT 30728</strain>
    </source>
</reference>
<protein>
    <submittedName>
        <fullName evidence="1">Uncharacterized protein</fullName>
    </submittedName>
</protein>
<sequence length="71" mass="8155">MGIEELYLYMSYASQFQDVLHNYGTANLKTLQDIAQTYRPQRIFRTLETGVLPVEWAGRLVNDTRIEDGSG</sequence>
<reference evidence="1" key="2">
    <citation type="journal article" date="2023" name="IMA Fungus">
        <title>Comparative genomic study of the Penicillium genus elucidates a diverse pangenome and 15 lateral gene transfer events.</title>
        <authorList>
            <person name="Petersen C."/>
            <person name="Sorensen T."/>
            <person name="Nielsen M.R."/>
            <person name="Sondergaard T.E."/>
            <person name="Sorensen J.L."/>
            <person name="Fitzpatrick D.A."/>
            <person name="Frisvad J.C."/>
            <person name="Nielsen K.L."/>
        </authorList>
    </citation>
    <scope>NUCLEOTIDE SEQUENCE</scope>
    <source>
        <strain evidence="1">IBT 30728</strain>
    </source>
</reference>
<dbReference type="EMBL" id="JAPWDQ010000009">
    <property type="protein sequence ID" value="KAJ5480748.1"/>
    <property type="molecule type" value="Genomic_DNA"/>
</dbReference>
<gene>
    <name evidence="1" type="ORF">N7539_006642</name>
</gene>
<evidence type="ECO:0000313" key="2">
    <source>
        <dbReference type="Proteomes" id="UP001148312"/>
    </source>
</evidence>
<accession>A0A9W9X1P8</accession>